<dbReference type="GO" id="GO:0003998">
    <property type="term" value="F:acylphosphatase activity"/>
    <property type="evidence" value="ECO:0007669"/>
    <property type="project" value="UniProtKB-EC"/>
</dbReference>
<gene>
    <name evidence="7" type="ORF">A3F84_11205</name>
</gene>
<sequence length="97" mass="10678">MRARGPDEVAAHLIVHGRVQGVGYRISLWQQARDRGVRGWTCNLEDGSVEVVLQGSVEEVGALVAWTHHGPPSARVKRVDVRRIDPSDALDGFEIRG</sequence>
<evidence type="ECO:0000256" key="1">
    <source>
        <dbReference type="ARBA" id="ARBA00005614"/>
    </source>
</evidence>
<proteinExistence type="inferred from homology"/>
<evidence type="ECO:0000259" key="6">
    <source>
        <dbReference type="PROSITE" id="PS51160"/>
    </source>
</evidence>
<organism evidence="7 8">
    <name type="scientific">Handelsmanbacteria sp. (strain RIFCSPLOWO2_12_FULL_64_10)</name>
    <dbReference type="NCBI Taxonomy" id="1817868"/>
    <lineage>
        <taxon>Bacteria</taxon>
        <taxon>Candidatus Handelsmaniibacteriota</taxon>
    </lineage>
</organism>
<dbReference type="InterPro" id="IPR001792">
    <property type="entry name" value="Acylphosphatase-like_dom"/>
</dbReference>
<evidence type="ECO:0000256" key="2">
    <source>
        <dbReference type="ARBA" id="ARBA00012150"/>
    </source>
</evidence>
<dbReference type="EMBL" id="MFKF01000392">
    <property type="protein sequence ID" value="OGG44919.1"/>
    <property type="molecule type" value="Genomic_DNA"/>
</dbReference>
<comment type="caution">
    <text evidence="7">The sequence shown here is derived from an EMBL/GenBank/DDBJ whole genome shotgun (WGS) entry which is preliminary data.</text>
</comment>
<evidence type="ECO:0000256" key="5">
    <source>
        <dbReference type="RuleBase" id="RU004168"/>
    </source>
</evidence>
<dbReference type="PANTHER" id="PTHR47268:SF4">
    <property type="entry name" value="ACYLPHOSPHATASE"/>
    <property type="match status" value="1"/>
</dbReference>
<dbReference type="Pfam" id="PF00708">
    <property type="entry name" value="Acylphosphatase"/>
    <property type="match status" value="1"/>
</dbReference>
<evidence type="ECO:0000256" key="3">
    <source>
        <dbReference type="ARBA" id="ARBA00047645"/>
    </source>
</evidence>
<accession>A0A1F6C717</accession>
<evidence type="ECO:0000256" key="4">
    <source>
        <dbReference type="PROSITE-ProRule" id="PRU00520"/>
    </source>
</evidence>
<dbReference type="AlphaFoldDB" id="A0A1F6C717"/>
<feature type="domain" description="Acylphosphatase-like" evidence="6">
    <location>
        <begin position="10"/>
        <end position="97"/>
    </location>
</feature>
<dbReference type="PROSITE" id="PS51160">
    <property type="entry name" value="ACYLPHOSPHATASE_3"/>
    <property type="match status" value="1"/>
</dbReference>
<dbReference type="Proteomes" id="UP000178606">
    <property type="component" value="Unassembled WGS sequence"/>
</dbReference>
<dbReference type="Gene3D" id="3.30.70.100">
    <property type="match status" value="1"/>
</dbReference>
<dbReference type="PANTHER" id="PTHR47268">
    <property type="entry name" value="ACYLPHOSPHATASE"/>
    <property type="match status" value="1"/>
</dbReference>
<protein>
    <recommendedName>
        <fullName evidence="2 4">acylphosphatase</fullName>
        <ecNumber evidence="2 4">3.6.1.7</ecNumber>
    </recommendedName>
</protein>
<evidence type="ECO:0000313" key="7">
    <source>
        <dbReference type="EMBL" id="OGG44919.1"/>
    </source>
</evidence>
<dbReference type="InterPro" id="IPR036046">
    <property type="entry name" value="Acylphosphatase-like_dom_sf"/>
</dbReference>
<comment type="catalytic activity">
    <reaction evidence="3 4">
        <text>an acyl phosphate + H2O = a carboxylate + phosphate + H(+)</text>
        <dbReference type="Rhea" id="RHEA:14965"/>
        <dbReference type="ChEBI" id="CHEBI:15377"/>
        <dbReference type="ChEBI" id="CHEBI:15378"/>
        <dbReference type="ChEBI" id="CHEBI:29067"/>
        <dbReference type="ChEBI" id="CHEBI:43474"/>
        <dbReference type="ChEBI" id="CHEBI:59918"/>
        <dbReference type="EC" id="3.6.1.7"/>
    </reaction>
</comment>
<evidence type="ECO:0000313" key="8">
    <source>
        <dbReference type="Proteomes" id="UP000178606"/>
    </source>
</evidence>
<keyword evidence="4" id="KW-0378">Hydrolase</keyword>
<reference evidence="7 8" key="1">
    <citation type="journal article" date="2016" name="Nat. Commun.">
        <title>Thousands of microbial genomes shed light on interconnected biogeochemical processes in an aquifer system.</title>
        <authorList>
            <person name="Anantharaman K."/>
            <person name="Brown C.T."/>
            <person name="Hug L.A."/>
            <person name="Sharon I."/>
            <person name="Castelle C.J."/>
            <person name="Probst A.J."/>
            <person name="Thomas B.C."/>
            <person name="Singh A."/>
            <person name="Wilkins M.J."/>
            <person name="Karaoz U."/>
            <person name="Brodie E.L."/>
            <person name="Williams K.H."/>
            <person name="Hubbard S.S."/>
            <person name="Banfield J.F."/>
        </authorList>
    </citation>
    <scope>NUCLEOTIDE SEQUENCE [LARGE SCALE GENOMIC DNA]</scope>
    <source>
        <strain evidence="8">RIFCSPLOWO2_12_FULL_64_10</strain>
    </source>
</reference>
<comment type="similarity">
    <text evidence="1 5">Belongs to the acylphosphatase family.</text>
</comment>
<dbReference type="SUPFAM" id="SSF54975">
    <property type="entry name" value="Acylphosphatase/BLUF domain-like"/>
    <property type="match status" value="1"/>
</dbReference>
<dbReference type="EC" id="3.6.1.7" evidence="2 4"/>
<feature type="active site" evidence="4">
    <location>
        <position position="25"/>
    </location>
</feature>
<feature type="active site" evidence="4">
    <location>
        <position position="43"/>
    </location>
</feature>
<dbReference type="InterPro" id="IPR020456">
    <property type="entry name" value="Acylphosphatase"/>
</dbReference>
<name>A0A1F6C717_HANXR</name>